<evidence type="ECO:0000256" key="1">
    <source>
        <dbReference type="ARBA" id="ARBA00001436"/>
    </source>
</evidence>
<dbReference type="PROSITE" id="PS50125">
    <property type="entry name" value="GUANYLATE_CYCLASE_2"/>
    <property type="match status" value="1"/>
</dbReference>
<dbReference type="Gene3D" id="3.30.70.1230">
    <property type="entry name" value="Nucleotide cyclase"/>
    <property type="match status" value="1"/>
</dbReference>
<evidence type="ECO:0000313" key="5">
    <source>
        <dbReference type="Proteomes" id="UP000271098"/>
    </source>
</evidence>
<proteinExistence type="predicted"/>
<reference evidence="4 5" key="2">
    <citation type="submission" date="2018-11" db="EMBL/GenBank/DDBJ databases">
        <authorList>
            <consortium name="Pathogen Informatics"/>
        </authorList>
    </citation>
    <scope>NUCLEOTIDE SEQUENCE [LARGE SCALE GENOMIC DNA]</scope>
</reference>
<dbReference type="EMBL" id="UYRT01004438">
    <property type="protein sequence ID" value="VDK36479.1"/>
    <property type="molecule type" value="Genomic_DNA"/>
</dbReference>
<dbReference type="GO" id="GO:0035556">
    <property type="term" value="P:intracellular signal transduction"/>
    <property type="evidence" value="ECO:0007669"/>
    <property type="project" value="InterPro"/>
</dbReference>
<dbReference type="Pfam" id="PF00211">
    <property type="entry name" value="Guanylate_cyc"/>
    <property type="match status" value="1"/>
</dbReference>
<protein>
    <submittedName>
        <fullName evidence="6">Guanylate cyclase domain-containing protein</fullName>
    </submittedName>
</protein>
<dbReference type="SUPFAM" id="SSF55073">
    <property type="entry name" value="Nucleotide cyclase"/>
    <property type="match status" value="1"/>
</dbReference>
<organism evidence="6">
    <name type="scientific">Gongylonema pulchrum</name>
    <dbReference type="NCBI Taxonomy" id="637853"/>
    <lineage>
        <taxon>Eukaryota</taxon>
        <taxon>Metazoa</taxon>
        <taxon>Ecdysozoa</taxon>
        <taxon>Nematoda</taxon>
        <taxon>Chromadorea</taxon>
        <taxon>Rhabditida</taxon>
        <taxon>Spirurina</taxon>
        <taxon>Spiruromorpha</taxon>
        <taxon>Spiruroidea</taxon>
        <taxon>Gongylonematidae</taxon>
        <taxon>Gongylonema</taxon>
    </lineage>
</organism>
<evidence type="ECO:0000313" key="6">
    <source>
        <dbReference type="WBParaSite" id="GPUH_0000280901-mRNA-1"/>
    </source>
</evidence>
<dbReference type="InterPro" id="IPR001054">
    <property type="entry name" value="A/G_cyclase"/>
</dbReference>
<reference evidence="6" key="1">
    <citation type="submission" date="2016-06" db="UniProtKB">
        <authorList>
            <consortium name="WormBaseParasite"/>
        </authorList>
    </citation>
    <scope>IDENTIFICATION</scope>
</reference>
<evidence type="ECO:0000259" key="3">
    <source>
        <dbReference type="PROSITE" id="PS50125"/>
    </source>
</evidence>
<comment type="catalytic activity">
    <reaction evidence="1">
        <text>GTP = 3',5'-cyclic GMP + diphosphate</text>
        <dbReference type="Rhea" id="RHEA:13665"/>
        <dbReference type="ChEBI" id="CHEBI:33019"/>
        <dbReference type="ChEBI" id="CHEBI:37565"/>
        <dbReference type="ChEBI" id="CHEBI:57746"/>
        <dbReference type="EC" id="4.6.1.2"/>
    </reaction>
</comment>
<dbReference type="GO" id="GO:0004383">
    <property type="term" value="F:guanylate cyclase activity"/>
    <property type="evidence" value="ECO:0007669"/>
    <property type="project" value="UniProtKB-EC"/>
</dbReference>
<dbReference type="InterPro" id="IPR029787">
    <property type="entry name" value="Nucleotide_cyclase"/>
</dbReference>
<feature type="domain" description="Guanylate cyclase" evidence="3">
    <location>
        <begin position="16"/>
        <end position="53"/>
    </location>
</feature>
<gene>
    <name evidence="4" type="ORF">GPUH_LOCUS2805</name>
</gene>
<evidence type="ECO:0000256" key="2">
    <source>
        <dbReference type="ARBA" id="ARBA00023239"/>
    </source>
</evidence>
<dbReference type="OrthoDB" id="5867840at2759"/>
<dbReference type="AlphaFoldDB" id="A0A183D263"/>
<dbReference type="WBParaSite" id="GPUH_0000280901-mRNA-1">
    <property type="protein sequence ID" value="GPUH_0000280901-mRNA-1"/>
    <property type="gene ID" value="GPUH_0000280901"/>
</dbReference>
<keyword evidence="2" id="KW-0456">Lyase</keyword>
<sequence length="211" mass="23643">VGSISRSFCDTTFTDVHLRCGIECGAVSCGIFGLTKWHYDAIGYPVEEAINIERIAPENGIYIAEGARRQVQRDVVRLEKCGQLWRIVNDQEQRSASLPSSILFPNLKRFSLVTVPQAVNRLLQTISSANDTLLKNNAAMGGRRKKRAEKLAMANDSRSICDKSYTGKSVMNDCTLCFRSQPMEKAVGILKQLQKKMQLKKYNSSFKTSEK</sequence>
<accession>A0A183D263</accession>
<dbReference type="Proteomes" id="UP000271098">
    <property type="component" value="Unassembled WGS sequence"/>
</dbReference>
<keyword evidence="5" id="KW-1185">Reference proteome</keyword>
<evidence type="ECO:0000313" key="4">
    <source>
        <dbReference type="EMBL" id="VDK36479.1"/>
    </source>
</evidence>
<name>A0A183D263_9BILA</name>